<comment type="caution">
    <text evidence="6">The sequence shown here is derived from an EMBL/GenBank/DDBJ whole genome shotgun (WGS) entry which is preliminary data.</text>
</comment>
<comment type="similarity">
    <text evidence="1">Belongs to the bacterial solute-binding protein 1 family.</text>
</comment>
<dbReference type="PANTHER" id="PTHR30061:SF50">
    <property type="entry name" value="MALTOSE_MALTODEXTRIN-BINDING PERIPLASMIC PROTEIN"/>
    <property type="match status" value="1"/>
</dbReference>
<name>A0A401V2K9_9CELL</name>
<dbReference type="GO" id="GO:0042956">
    <property type="term" value="P:maltodextrin transmembrane transport"/>
    <property type="evidence" value="ECO:0007669"/>
    <property type="project" value="TreeGrafter"/>
</dbReference>
<dbReference type="AlphaFoldDB" id="A0A401V2K9"/>
<keyword evidence="4 5" id="KW-0732">Signal</keyword>
<accession>A0A401V2K9</accession>
<evidence type="ECO:0000313" key="7">
    <source>
        <dbReference type="Proteomes" id="UP000288246"/>
    </source>
</evidence>
<dbReference type="GO" id="GO:0015144">
    <property type="term" value="F:carbohydrate transmembrane transporter activity"/>
    <property type="evidence" value="ECO:0007669"/>
    <property type="project" value="InterPro"/>
</dbReference>
<dbReference type="PRINTS" id="PR00181">
    <property type="entry name" value="MALTOSEBP"/>
</dbReference>
<feature type="signal peptide" evidence="5">
    <location>
        <begin position="1"/>
        <end position="19"/>
    </location>
</feature>
<sequence>MRRSIPVVAATLGLALTLAACSGSSGETTDDASESSAANAGTLTVWVDDTRSGPVKEVATTFEKEKGVTVKLVQKDFGDIRDDFISQAPTGQGPDVIVGAHDWLGKLVQNGVVAPIELGDKAEDFLPVSTQAMSYEGTLYGLPYSVENIALVKNKDLVPDATPASFDELVAQAKAAGTQYSVLIQQDEKTGDPYHMYPLQTSFGAPVFGTDADGAYDASQLAMDSDGGRAFAAYVAKLGAEGVLNTSLSGDVAKEAFINGQAPYMITGPWNVGDFVSAGINVGIEKVPSAGGQPSQPFVGVQGFFISAKSKNALLANEFVVNYLGTKDVQLAMYEAGGRAPALQSALDEIGDDPIVGGFAEVGKDGVPMPSIPAMDTVWADWGATEVALVNQQGDPTALWNQMTASIAGKIAAS</sequence>
<protein>
    <submittedName>
        <fullName evidence="6">Sugar ABC transporter substrate-binding protein</fullName>
    </submittedName>
</protein>
<gene>
    <name evidence="6" type="ORF">CTKZ_27190</name>
</gene>
<reference evidence="6 7" key="1">
    <citation type="submission" date="2018-11" db="EMBL/GenBank/DDBJ databases">
        <title>Draft genome sequence of Cellulomonas takizawaensis strain TKZ-21.</title>
        <authorList>
            <person name="Yamamura H."/>
            <person name="Hayashi T."/>
            <person name="Hamada M."/>
            <person name="Serisawa Y."/>
            <person name="Matsuyama K."/>
            <person name="Nakagawa Y."/>
            <person name="Otoguro M."/>
            <person name="Yanagida F."/>
            <person name="Hayakawa M."/>
        </authorList>
    </citation>
    <scope>NUCLEOTIDE SEQUENCE [LARGE SCALE GENOMIC DNA]</scope>
    <source>
        <strain evidence="6 7">TKZ-21</strain>
    </source>
</reference>
<dbReference type="GO" id="GO:1901982">
    <property type="term" value="F:maltose binding"/>
    <property type="evidence" value="ECO:0007669"/>
    <property type="project" value="TreeGrafter"/>
</dbReference>
<proteinExistence type="inferred from homology"/>
<dbReference type="CDD" id="cd13586">
    <property type="entry name" value="PBP2_Maltose_binding_like"/>
    <property type="match status" value="1"/>
</dbReference>
<dbReference type="InterPro" id="IPR006060">
    <property type="entry name" value="Maltose/Cyclodextrin-bd"/>
</dbReference>
<evidence type="ECO:0000256" key="3">
    <source>
        <dbReference type="ARBA" id="ARBA00022597"/>
    </source>
</evidence>
<dbReference type="Pfam" id="PF13416">
    <property type="entry name" value="SBP_bac_8"/>
    <property type="match status" value="1"/>
</dbReference>
<dbReference type="PANTHER" id="PTHR30061">
    <property type="entry name" value="MALTOSE-BINDING PERIPLASMIC PROTEIN"/>
    <property type="match status" value="1"/>
</dbReference>
<dbReference type="EMBL" id="BHYL01000238">
    <property type="protein sequence ID" value="GCD21157.1"/>
    <property type="molecule type" value="Genomic_DNA"/>
</dbReference>
<keyword evidence="7" id="KW-1185">Reference proteome</keyword>
<evidence type="ECO:0000256" key="1">
    <source>
        <dbReference type="ARBA" id="ARBA00008520"/>
    </source>
</evidence>
<organism evidence="6 7">
    <name type="scientific">Cellulomonas algicola</name>
    <dbReference type="NCBI Taxonomy" id="2071633"/>
    <lineage>
        <taxon>Bacteria</taxon>
        <taxon>Bacillati</taxon>
        <taxon>Actinomycetota</taxon>
        <taxon>Actinomycetes</taxon>
        <taxon>Micrococcales</taxon>
        <taxon>Cellulomonadaceae</taxon>
        <taxon>Cellulomonas</taxon>
    </lineage>
</organism>
<dbReference type="OrthoDB" id="9766758at2"/>
<evidence type="ECO:0000256" key="4">
    <source>
        <dbReference type="ARBA" id="ARBA00022729"/>
    </source>
</evidence>
<evidence type="ECO:0000313" key="6">
    <source>
        <dbReference type="EMBL" id="GCD21157.1"/>
    </source>
</evidence>
<dbReference type="SUPFAM" id="SSF53850">
    <property type="entry name" value="Periplasmic binding protein-like II"/>
    <property type="match status" value="1"/>
</dbReference>
<evidence type="ECO:0000256" key="5">
    <source>
        <dbReference type="SAM" id="SignalP"/>
    </source>
</evidence>
<dbReference type="GO" id="GO:0055052">
    <property type="term" value="C:ATP-binding cassette (ABC) transporter complex, substrate-binding subunit-containing"/>
    <property type="evidence" value="ECO:0007669"/>
    <property type="project" value="TreeGrafter"/>
</dbReference>
<feature type="chain" id="PRO_5038368714" evidence="5">
    <location>
        <begin position="20"/>
        <end position="414"/>
    </location>
</feature>
<dbReference type="GO" id="GO:0015768">
    <property type="term" value="P:maltose transport"/>
    <property type="evidence" value="ECO:0007669"/>
    <property type="project" value="TreeGrafter"/>
</dbReference>
<evidence type="ECO:0000256" key="2">
    <source>
        <dbReference type="ARBA" id="ARBA00022448"/>
    </source>
</evidence>
<keyword evidence="2" id="KW-0813">Transport</keyword>
<dbReference type="Proteomes" id="UP000288246">
    <property type="component" value="Unassembled WGS sequence"/>
</dbReference>
<dbReference type="PROSITE" id="PS51257">
    <property type="entry name" value="PROKAR_LIPOPROTEIN"/>
    <property type="match status" value="1"/>
</dbReference>
<keyword evidence="3" id="KW-0762">Sugar transport</keyword>
<dbReference type="Gene3D" id="3.40.190.10">
    <property type="entry name" value="Periplasmic binding protein-like II"/>
    <property type="match status" value="2"/>
</dbReference>
<dbReference type="InterPro" id="IPR006059">
    <property type="entry name" value="SBP"/>
</dbReference>
<dbReference type="RefSeq" id="WP_124343665.1">
    <property type="nucleotide sequence ID" value="NZ_BHYL01000238.1"/>
</dbReference>